<evidence type="ECO:0000313" key="3">
    <source>
        <dbReference type="Proteomes" id="UP001448498"/>
    </source>
</evidence>
<name>A0ABZ3DC18_9BURK</name>
<dbReference type="Proteomes" id="UP001448498">
    <property type="component" value="Chromosome 1"/>
</dbReference>
<keyword evidence="1" id="KW-0812">Transmembrane</keyword>
<dbReference type="RefSeq" id="WP_342702216.1">
    <property type="nucleotide sequence ID" value="NZ_CP109821.1"/>
</dbReference>
<feature type="transmembrane region" description="Helical" evidence="1">
    <location>
        <begin position="274"/>
        <end position="300"/>
    </location>
</feature>
<protein>
    <submittedName>
        <fullName evidence="2">Uncharacterized protein</fullName>
    </submittedName>
</protein>
<feature type="transmembrane region" description="Helical" evidence="1">
    <location>
        <begin position="105"/>
        <end position="127"/>
    </location>
</feature>
<proteinExistence type="predicted"/>
<dbReference type="EMBL" id="CP109821">
    <property type="protein sequence ID" value="XAE46595.1"/>
    <property type="molecule type" value="Genomic_DNA"/>
</dbReference>
<feature type="transmembrane region" description="Helical" evidence="1">
    <location>
        <begin position="64"/>
        <end position="85"/>
    </location>
</feature>
<organism evidence="2 3">
    <name type="scientific">Burkholderia arboris</name>
    <dbReference type="NCBI Taxonomy" id="488730"/>
    <lineage>
        <taxon>Bacteria</taxon>
        <taxon>Pseudomonadati</taxon>
        <taxon>Pseudomonadota</taxon>
        <taxon>Betaproteobacteria</taxon>
        <taxon>Burkholderiales</taxon>
        <taxon>Burkholderiaceae</taxon>
        <taxon>Burkholderia</taxon>
        <taxon>Burkholderia cepacia complex</taxon>
    </lineage>
</organism>
<keyword evidence="1" id="KW-0472">Membrane</keyword>
<evidence type="ECO:0000256" key="1">
    <source>
        <dbReference type="SAM" id="Phobius"/>
    </source>
</evidence>
<reference evidence="2 3" key="1">
    <citation type="submission" date="2022-10" db="EMBL/GenBank/DDBJ databases">
        <title>Genomic of Burkholderia cepacia PN-1.</title>
        <authorList>
            <person name="Yang Y."/>
            <person name="Guan H."/>
            <person name="Huang J."/>
        </authorList>
    </citation>
    <scope>NUCLEOTIDE SEQUENCE [LARGE SCALE GENOMIC DNA]</scope>
    <source>
        <strain evidence="2 3">PN-1</strain>
    </source>
</reference>
<keyword evidence="1" id="KW-1133">Transmembrane helix</keyword>
<evidence type="ECO:0000313" key="2">
    <source>
        <dbReference type="EMBL" id="XAE46595.1"/>
    </source>
</evidence>
<sequence>MNRHQVPKAERSIFFARVDALRPGDSPLGVEPAADNNVMKVTEHCLFMRTAFGSIYGGRRSMSWWAAVMIPFTFAMFSIFEYLTYVDDRDHKGYTAGALTHYLGSLDHTVGMTALALLGFSWIFIPWRTQLPIIFNRRTRQVICVIQGKSVSQSWDHLEAYIKDVTTFAVGGAPVNEGVLTLAFPCADPERSHADGRLRIGIAATKDADEAFFNRGIYGAAMVWEYIRLYMQDGMDALPPSSALDNYRATSMRECIKAWNPFGMFQTRTWWKRLLAPVLFPVVAPFLWLIALGDIFYMWLDRILPRRKWPKELIDACDGVWDGGEN</sequence>
<keyword evidence="3" id="KW-1185">Reference proteome</keyword>
<gene>
    <name evidence="2" type="ORF">OHZ10_09465</name>
</gene>
<accession>A0ABZ3DC18</accession>